<dbReference type="Gene3D" id="2.120.10.30">
    <property type="entry name" value="TolB, C-terminal domain"/>
    <property type="match status" value="1"/>
</dbReference>
<evidence type="ECO:0000256" key="4">
    <source>
        <dbReference type="ARBA" id="ARBA00023136"/>
    </source>
</evidence>
<dbReference type="PROSITE" id="PS51257">
    <property type="entry name" value="PROKAR_LIPOPROTEIN"/>
    <property type="match status" value="1"/>
</dbReference>
<evidence type="ECO:0000256" key="1">
    <source>
        <dbReference type="ARBA" id="ARBA00004236"/>
    </source>
</evidence>
<evidence type="ECO:0000313" key="5">
    <source>
        <dbReference type="EMBL" id="TEW72520.1"/>
    </source>
</evidence>
<evidence type="ECO:0000256" key="2">
    <source>
        <dbReference type="ARBA" id="ARBA00009852"/>
    </source>
</evidence>
<organism evidence="5 6">
    <name type="scientific">Gramella jeungdoensis</name>
    <dbReference type="NCBI Taxonomy" id="708091"/>
    <lineage>
        <taxon>Bacteria</taxon>
        <taxon>Pseudomonadati</taxon>
        <taxon>Bacteroidota</taxon>
        <taxon>Flavobacteriia</taxon>
        <taxon>Flavobacteriales</taxon>
        <taxon>Flavobacteriaceae</taxon>
        <taxon>Christiangramia</taxon>
    </lineage>
</organism>
<dbReference type="Pfam" id="PF06977">
    <property type="entry name" value="SdiA-regulated"/>
    <property type="match status" value="1"/>
</dbReference>
<comment type="caution">
    <text evidence="5">The sequence shown here is derived from an EMBL/GenBank/DDBJ whole genome shotgun (WGS) entry which is preliminary data.</text>
</comment>
<dbReference type="GO" id="GO:0005886">
    <property type="term" value="C:plasma membrane"/>
    <property type="evidence" value="ECO:0007669"/>
    <property type="project" value="UniProtKB-SubCell"/>
</dbReference>
<comment type="similarity">
    <text evidence="2">Belongs to the YjiK family.</text>
</comment>
<dbReference type="InterPro" id="IPR009722">
    <property type="entry name" value="YjiK/CarP"/>
</dbReference>
<reference evidence="5 6" key="1">
    <citation type="journal article" date="2011" name="J. Microbiol.">
        <title>Gramella jeungdoensis sp. nov., isolated from a solar saltern in Korea.</title>
        <authorList>
            <person name="Joung Y."/>
            <person name="Kim H."/>
            <person name="Jang T."/>
            <person name="Ahn T.S."/>
            <person name="Joh K."/>
        </authorList>
    </citation>
    <scope>NUCLEOTIDE SEQUENCE [LARGE SCALE GENOMIC DNA]</scope>
    <source>
        <strain evidence="5 6">KCTC 23123</strain>
    </source>
</reference>
<comment type="subcellular location">
    <subcellularLocation>
        <location evidence="1">Cell membrane</location>
    </subcellularLocation>
</comment>
<keyword evidence="6" id="KW-1185">Reference proteome</keyword>
<dbReference type="EMBL" id="SNQI01000005">
    <property type="protein sequence ID" value="TEW72520.1"/>
    <property type="molecule type" value="Genomic_DNA"/>
</dbReference>
<proteinExistence type="inferred from homology"/>
<dbReference type="Proteomes" id="UP000298517">
    <property type="component" value="Unassembled WGS sequence"/>
</dbReference>
<protein>
    <submittedName>
        <fullName evidence="5">Uncharacterized protein</fullName>
    </submittedName>
</protein>
<dbReference type="RefSeq" id="WP_134248964.1">
    <property type="nucleotide sequence ID" value="NZ_SNQI01000005.1"/>
</dbReference>
<dbReference type="InterPro" id="IPR011042">
    <property type="entry name" value="6-blade_b-propeller_TolB-like"/>
</dbReference>
<dbReference type="AlphaFoldDB" id="A0A4Y8APH3"/>
<keyword evidence="4" id="KW-0472">Membrane</keyword>
<dbReference type="OrthoDB" id="1432223at2"/>
<sequence length="251" mass="28121">MIHLSKIISFTVIFMVFFQACKNSPNTIEETKNELELISSEKINVSEASGLAINTSGSNLYTVSDYTGNIYKLTTDGTVLKEFVYGGDDVEGISMVSSTKVLLVEERTKEIVEYDLNSKNYKKHKVDYSNKDFNSGLEGIAFNLNDNTIFVLNEKDPGILMRLKSDFSIIESYDLDFASDYSGIFHDKELNILWILSDQSKTVNKCSLKGALIKSYAIDVIKAEGIAVTNSNIYIVSDSNSKLFKFKKPIE</sequence>
<evidence type="ECO:0000313" key="6">
    <source>
        <dbReference type="Proteomes" id="UP000298517"/>
    </source>
</evidence>
<keyword evidence="3" id="KW-1003">Cell membrane</keyword>
<name>A0A4Y8APH3_9FLAO</name>
<dbReference type="SUPFAM" id="SSF50956">
    <property type="entry name" value="Thermostable phytase (3-phytase)"/>
    <property type="match status" value="1"/>
</dbReference>
<gene>
    <name evidence="5" type="ORF">E2488_13805</name>
</gene>
<evidence type="ECO:0000256" key="3">
    <source>
        <dbReference type="ARBA" id="ARBA00022475"/>
    </source>
</evidence>
<accession>A0A4Y8APH3</accession>